<dbReference type="Gene3D" id="1.25.60.10">
    <property type="entry name" value="MgtE N-terminal domain-like"/>
    <property type="match status" value="1"/>
</dbReference>
<keyword evidence="5 9" id="KW-0460">Magnesium</keyword>
<comment type="subcellular location">
    <subcellularLocation>
        <location evidence="9">Cell membrane</location>
        <topology evidence="9">Multi-pass membrane protein</topology>
    </subcellularLocation>
    <subcellularLocation>
        <location evidence="1">Membrane</location>
        <topology evidence="1">Multi-pass membrane protein</topology>
    </subcellularLocation>
</comment>
<name>A0AAX4HRD6_9BACT</name>
<dbReference type="InterPro" id="IPR006667">
    <property type="entry name" value="SLC41_membr_dom"/>
</dbReference>
<dbReference type="InterPro" id="IPR000644">
    <property type="entry name" value="CBS_dom"/>
</dbReference>
<dbReference type="Pfam" id="PF01769">
    <property type="entry name" value="MgtE"/>
    <property type="match status" value="1"/>
</dbReference>
<dbReference type="SUPFAM" id="SSF54631">
    <property type="entry name" value="CBS-domain pair"/>
    <property type="match status" value="1"/>
</dbReference>
<dbReference type="SMART" id="SM00116">
    <property type="entry name" value="CBS"/>
    <property type="match status" value="2"/>
</dbReference>
<evidence type="ECO:0000313" key="12">
    <source>
        <dbReference type="Proteomes" id="UP001324634"/>
    </source>
</evidence>
<dbReference type="InterPro" id="IPR006668">
    <property type="entry name" value="Mg_transptr_MgtE_intracell_dom"/>
</dbReference>
<evidence type="ECO:0000256" key="9">
    <source>
        <dbReference type="RuleBase" id="RU362011"/>
    </source>
</evidence>
<keyword evidence="7 9" id="KW-0472">Membrane</keyword>
<dbReference type="GO" id="GO:0015095">
    <property type="term" value="F:magnesium ion transmembrane transporter activity"/>
    <property type="evidence" value="ECO:0007669"/>
    <property type="project" value="UniProtKB-UniRule"/>
</dbReference>
<dbReference type="Gene3D" id="1.10.357.20">
    <property type="entry name" value="SLC41 divalent cation transporters, integral membrane domain"/>
    <property type="match status" value="1"/>
</dbReference>
<dbReference type="PROSITE" id="PS51371">
    <property type="entry name" value="CBS"/>
    <property type="match status" value="1"/>
</dbReference>
<keyword evidence="6 9" id="KW-1133">Transmembrane helix</keyword>
<dbReference type="NCBIfam" id="TIGR00400">
    <property type="entry name" value="mgtE"/>
    <property type="match status" value="1"/>
</dbReference>
<dbReference type="Pfam" id="PF00571">
    <property type="entry name" value="CBS"/>
    <property type="match status" value="2"/>
</dbReference>
<evidence type="ECO:0000259" key="10">
    <source>
        <dbReference type="PROSITE" id="PS51371"/>
    </source>
</evidence>
<dbReference type="InterPro" id="IPR006669">
    <property type="entry name" value="MgtE_transporter"/>
</dbReference>
<keyword evidence="3 9" id="KW-0813">Transport</keyword>
<dbReference type="InterPro" id="IPR001734">
    <property type="entry name" value="Na/solute_symporter"/>
</dbReference>
<dbReference type="AlphaFoldDB" id="A0AAX4HRD6"/>
<dbReference type="PANTHER" id="PTHR43773">
    <property type="entry name" value="MAGNESIUM TRANSPORTER MGTE"/>
    <property type="match status" value="1"/>
</dbReference>
<evidence type="ECO:0000256" key="1">
    <source>
        <dbReference type="ARBA" id="ARBA00004141"/>
    </source>
</evidence>
<feature type="transmembrane region" description="Helical" evidence="9">
    <location>
        <begin position="368"/>
        <end position="390"/>
    </location>
</feature>
<evidence type="ECO:0000313" key="11">
    <source>
        <dbReference type="EMBL" id="WPU65782.1"/>
    </source>
</evidence>
<dbReference type="Proteomes" id="UP001324634">
    <property type="component" value="Chromosome"/>
</dbReference>
<proteinExistence type="inferred from homology"/>
<feature type="domain" description="CBS" evidence="10">
    <location>
        <begin position="142"/>
        <end position="205"/>
    </location>
</feature>
<dbReference type="GO" id="GO:0046872">
    <property type="term" value="F:metal ion binding"/>
    <property type="evidence" value="ECO:0007669"/>
    <property type="project" value="UniProtKB-KW"/>
</dbReference>
<dbReference type="PANTHER" id="PTHR43773:SF1">
    <property type="entry name" value="MAGNESIUM TRANSPORTER MGTE"/>
    <property type="match status" value="1"/>
</dbReference>
<dbReference type="EMBL" id="CP139487">
    <property type="protein sequence ID" value="WPU65782.1"/>
    <property type="molecule type" value="Genomic_DNA"/>
</dbReference>
<protein>
    <recommendedName>
        <fullName evidence="9">Magnesium transporter MgtE</fullName>
    </recommendedName>
</protein>
<dbReference type="KEGG" id="psti:SOO65_03385"/>
<dbReference type="SMART" id="SM00924">
    <property type="entry name" value="MgtE_N"/>
    <property type="match status" value="1"/>
</dbReference>
<dbReference type="InterPro" id="IPR046342">
    <property type="entry name" value="CBS_dom_sf"/>
</dbReference>
<dbReference type="InterPro" id="IPR036739">
    <property type="entry name" value="SLC41_membr_dom_sf"/>
</dbReference>
<evidence type="ECO:0000256" key="2">
    <source>
        <dbReference type="ARBA" id="ARBA00009749"/>
    </source>
</evidence>
<comment type="function">
    <text evidence="9">Acts as a magnesium transporter.</text>
</comment>
<dbReference type="SUPFAM" id="SSF158791">
    <property type="entry name" value="MgtE N-terminal domain-like"/>
    <property type="match status" value="1"/>
</dbReference>
<dbReference type="GO" id="GO:0005886">
    <property type="term" value="C:plasma membrane"/>
    <property type="evidence" value="ECO:0007669"/>
    <property type="project" value="UniProtKB-SubCell"/>
</dbReference>
<keyword evidence="4 9" id="KW-0812">Transmembrane</keyword>
<sequence length="466" mass="52488">MEENENDQEPENQDLLQDLSEQGKTAELVEMFEELPTMDVAEFMEEKPLEEVIEYLKKLDLEDQGRIFSDFSIDLQLKLFHELDRRTFAKIFGQMFSDIRADLYQELTKEEQIELLPYLDKKVREDVIILSAYPPETAGGIMTTDFATIFADMTMAEALAKIRKDAPSKDMIYYIYAVDHSMVMKGLVTLKDLVMHDPKTRVNEMLNEFFVYAEVNEDRESVAQKIEKYDLVAIPVLNSLNQLVGIVSHEEAIDIIRKEETEDMEKFMGIMPSEDDEEYMATSSFHHFKKRVVWLVSLAAIGIISGMIINEYQGVLEHFIILAMYMPMMAATGGNTGSQAATVVIRALSLGEINDKDWLRIVFKEMKISFMLSVCVAVLTYLKIAFLSFHAMLPPGFTMSQIAIVISFAISIQVISSAIIGAGLPLVVRRMGGDPAVVASPAITTIVDITGLLIYFTVATLTLGIS</sequence>
<gene>
    <name evidence="11" type="primary">mgtE</name>
    <name evidence="11" type="ORF">SOO65_03385</name>
</gene>
<dbReference type="Gene3D" id="3.10.580.10">
    <property type="entry name" value="CBS-domain"/>
    <property type="match status" value="1"/>
</dbReference>
<keyword evidence="12" id="KW-1185">Reference proteome</keyword>
<reference evidence="11 12" key="1">
    <citation type="submission" date="2023-11" db="EMBL/GenBank/DDBJ databases">
        <title>Peredibacter starrii A3.12.</title>
        <authorList>
            <person name="Mitchell R.J."/>
        </authorList>
    </citation>
    <scope>NUCLEOTIDE SEQUENCE [LARGE SCALE GENOMIC DNA]</scope>
    <source>
        <strain evidence="11 12">A3.12</strain>
    </source>
</reference>
<evidence type="ECO:0000256" key="8">
    <source>
        <dbReference type="PROSITE-ProRule" id="PRU00703"/>
    </source>
</evidence>
<evidence type="ECO:0000256" key="3">
    <source>
        <dbReference type="ARBA" id="ARBA00022448"/>
    </source>
</evidence>
<comment type="similarity">
    <text evidence="2 9">Belongs to the SLC41A transporter family.</text>
</comment>
<evidence type="ECO:0000256" key="7">
    <source>
        <dbReference type="ARBA" id="ARBA00023136"/>
    </source>
</evidence>
<evidence type="ECO:0000256" key="5">
    <source>
        <dbReference type="ARBA" id="ARBA00022842"/>
    </source>
</evidence>
<comment type="subunit">
    <text evidence="9">Homodimer.</text>
</comment>
<feature type="transmembrane region" description="Helical" evidence="9">
    <location>
        <begin position="436"/>
        <end position="458"/>
    </location>
</feature>
<keyword evidence="8" id="KW-0129">CBS domain</keyword>
<keyword evidence="9" id="KW-1003">Cell membrane</keyword>
<feature type="transmembrane region" description="Helical" evidence="9">
    <location>
        <begin position="402"/>
        <end position="424"/>
    </location>
</feature>
<dbReference type="InterPro" id="IPR038076">
    <property type="entry name" value="MgtE_N_sf"/>
</dbReference>
<evidence type="ECO:0000256" key="6">
    <source>
        <dbReference type="ARBA" id="ARBA00022989"/>
    </source>
</evidence>
<dbReference type="RefSeq" id="WP_321396928.1">
    <property type="nucleotide sequence ID" value="NZ_CP139487.1"/>
</dbReference>
<keyword evidence="9" id="KW-0479">Metal-binding</keyword>
<dbReference type="CDD" id="cd04606">
    <property type="entry name" value="CBS_pair_Mg_transporter"/>
    <property type="match status" value="1"/>
</dbReference>
<dbReference type="Pfam" id="PF03448">
    <property type="entry name" value="MgtE_N"/>
    <property type="match status" value="1"/>
</dbReference>
<feature type="transmembrane region" description="Helical" evidence="9">
    <location>
        <begin position="292"/>
        <end position="309"/>
    </location>
</feature>
<organism evidence="11 12">
    <name type="scientific">Peredibacter starrii</name>
    <dbReference type="NCBI Taxonomy" id="28202"/>
    <lineage>
        <taxon>Bacteria</taxon>
        <taxon>Pseudomonadati</taxon>
        <taxon>Bdellovibrionota</taxon>
        <taxon>Bacteriovoracia</taxon>
        <taxon>Bacteriovoracales</taxon>
        <taxon>Bacteriovoracaceae</taxon>
        <taxon>Peredibacter</taxon>
    </lineage>
</organism>
<dbReference type="SUPFAM" id="SSF161093">
    <property type="entry name" value="MgtE membrane domain-like"/>
    <property type="match status" value="1"/>
</dbReference>
<dbReference type="PROSITE" id="PS50283">
    <property type="entry name" value="NA_SOLUT_SYMP_3"/>
    <property type="match status" value="1"/>
</dbReference>
<feature type="transmembrane region" description="Helical" evidence="9">
    <location>
        <begin position="321"/>
        <end position="348"/>
    </location>
</feature>
<accession>A0AAX4HRD6</accession>
<evidence type="ECO:0000256" key="4">
    <source>
        <dbReference type="ARBA" id="ARBA00022692"/>
    </source>
</evidence>